<feature type="region of interest" description="Disordered" evidence="5">
    <location>
        <begin position="175"/>
        <end position="215"/>
    </location>
</feature>
<evidence type="ECO:0000256" key="1">
    <source>
        <dbReference type="ARBA" id="ARBA00004123"/>
    </source>
</evidence>
<comment type="subcellular location">
    <subcellularLocation>
        <location evidence="1">Nucleus</location>
    </subcellularLocation>
</comment>
<protein>
    <submittedName>
        <fullName evidence="6">RNA polymerase III RPC4-domain-containing protein</fullName>
    </submittedName>
</protein>
<dbReference type="Proteomes" id="UP000193689">
    <property type="component" value="Unassembled WGS sequence"/>
</dbReference>
<feature type="region of interest" description="Disordered" evidence="5">
    <location>
        <begin position="328"/>
        <end position="353"/>
    </location>
</feature>
<dbReference type="GO" id="GO:0005666">
    <property type="term" value="C:RNA polymerase III complex"/>
    <property type="evidence" value="ECO:0007669"/>
    <property type="project" value="InterPro"/>
</dbReference>
<dbReference type="PANTHER" id="PTHR13408:SF0">
    <property type="entry name" value="DNA-DIRECTED RNA POLYMERASE III SUBUNIT RPC4"/>
    <property type="match status" value="1"/>
</dbReference>
<evidence type="ECO:0000256" key="4">
    <source>
        <dbReference type="ARBA" id="ARBA00023242"/>
    </source>
</evidence>
<dbReference type="EMBL" id="MCFJ01000001">
    <property type="protein sequence ID" value="ORY71812.1"/>
    <property type="molecule type" value="Genomic_DNA"/>
</dbReference>
<dbReference type="OrthoDB" id="5550464at2759"/>
<evidence type="ECO:0000313" key="6">
    <source>
        <dbReference type="EMBL" id="ORY71812.1"/>
    </source>
</evidence>
<dbReference type="InParanoid" id="A0A1Y2EJR7"/>
<feature type="compositionally biased region" description="Low complexity" evidence="5">
    <location>
        <begin position="25"/>
        <end position="68"/>
    </location>
</feature>
<reference evidence="6 7" key="1">
    <citation type="submission" date="2016-07" db="EMBL/GenBank/DDBJ databases">
        <title>Pervasive Adenine N6-methylation of Active Genes in Fungi.</title>
        <authorList>
            <consortium name="DOE Joint Genome Institute"/>
            <person name="Mondo S.J."/>
            <person name="Dannebaum R.O."/>
            <person name="Kuo R.C."/>
            <person name="Labutti K."/>
            <person name="Haridas S."/>
            <person name="Kuo A."/>
            <person name="Salamov A."/>
            <person name="Ahrendt S.R."/>
            <person name="Lipzen A."/>
            <person name="Sullivan W."/>
            <person name="Andreopoulos W.B."/>
            <person name="Clum A."/>
            <person name="Lindquist E."/>
            <person name="Daum C."/>
            <person name="Ramamoorthy G.K."/>
            <person name="Gryganskyi A."/>
            <person name="Culley D."/>
            <person name="Magnuson J.K."/>
            <person name="James T.Y."/>
            <person name="O'Malley M.A."/>
            <person name="Stajich J.E."/>
            <person name="Spatafora J.W."/>
            <person name="Visel A."/>
            <person name="Grigoriev I.V."/>
        </authorList>
    </citation>
    <scope>NUCLEOTIDE SEQUENCE [LARGE SCALE GENOMIC DNA]</scope>
    <source>
        <strain evidence="6 7">CBS 129021</strain>
    </source>
</reference>
<dbReference type="GO" id="GO:0003677">
    <property type="term" value="F:DNA binding"/>
    <property type="evidence" value="ECO:0007669"/>
    <property type="project" value="InterPro"/>
</dbReference>
<feature type="region of interest" description="Disordered" evidence="5">
    <location>
        <begin position="224"/>
        <end position="243"/>
    </location>
</feature>
<sequence length="542" mass="58073">MAPRGSRGGTRGARGARAGRGGHGASSAAAASVSQDDGPAPVAPDGDVVIQDAPAAPAAPAAPVAPVANMNEPQADRPATIDSTPSRTESATPASSARGVGRFRPKNVRRDASERQRLEEERRRDLSIKIKVEEKEQRDAERRARRGRGRGAGDSSRGGMIRRTVVGTGLLSGVPAESVRQGGGSSGVSGWRSSYKSGAKSEYGPRYHDRKANENRVNIDAIRENAEPSDAGSGSRRSPGNLPVGILRHEYKEEDVKVATSAELEAEEQEDDDNLFVDNLTRNLTSIGMADDNAVWHAAPAHLKEPNVKEPAIKLEPGMEGDVMDLDDSPAVPKTPLSPELKKPEIDDADMDGENEVDAKEKALEKKRERALQDPELQAMANDTRALLEEFDLDQKDGRLYLFQFPPILPPLQNLDSEGNVVDLVDNNAVVGPKVKREPNTAGPQLTSDAMPAAGGFIGKLNVRKSGKVELDWGGRILDLGIATPTDFLTSTVIIDEQENDLASGVGKATGMGNVYSKFVLTPIFNEEEDWEPNLDGLYLGP</sequence>
<feature type="compositionally biased region" description="Basic and acidic residues" evidence="5">
    <location>
        <begin position="108"/>
        <end position="142"/>
    </location>
</feature>
<keyword evidence="7" id="KW-1185">Reference proteome</keyword>
<feature type="compositionally biased region" description="Polar residues" evidence="5">
    <location>
        <begin position="81"/>
        <end position="95"/>
    </location>
</feature>
<dbReference type="STRING" id="1141098.A0A1Y2EJR7"/>
<dbReference type="AlphaFoldDB" id="A0A1Y2EJR7"/>
<dbReference type="GeneID" id="63774104"/>
<gene>
    <name evidence="6" type="ORF">BCR38DRAFT_404849</name>
</gene>
<evidence type="ECO:0000256" key="2">
    <source>
        <dbReference type="ARBA" id="ARBA00022478"/>
    </source>
</evidence>
<keyword evidence="4" id="KW-0539">Nucleus</keyword>
<evidence type="ECO:0000313" key="7">
    <source>
        <dbReference type="Proteomes" id="UP000193689"/>
    </source>
</evidence>
<keyword evidence="2" id="KW-0240">DNA-directed RNA polymerase</keyword>
<dbReference type="InterPro" id="IPR007811">
    <property type="entry name" value="RPC4"/>
</dbReference>
<name>A0A1Y2EJR7_9PEZI</name>
<proteinExistence type="predicted"/>
<dbReference type="PANTHER" id="PTHR13408">
    <property type="entry name" value="DNA-DIRECTED RNA POLYMERASE III"/>
    <property type="match status" value="1"/>
</dbReference>
<evidence type="ECO:0000256" key="5">
    <source>
        <dbReference type="SAM" id="MobiDB-lite"/>
    </source>
</evidence>
<feature type="region of interest" description="Disordered" evidence="5">
    <location>
        <begin position="1"/>
        <end position="161"/>
    </location>
</feature>
<dbReference type="GO" id="GO:0042797">
    <property type="term" value="P:tRNA transcription by RNA polymerase III"/>
    <property type="evidence" value="ECO:0007669"/>
    <property type="project" value="TreeGrafter"/>
</dbReference>
<organism evidence="6 7">
    <name type="scientific">Pseudomassariella vexata</name>
    <dbReference type="NCBI Taxonomy" id="1141098"/>
    <lineage>
        <taxon>Eukaryota</taxon>
        <taxon>Fungi</taxon>
        <taxon>Dikarya</taxon>
        <taxon>Ascomycota</taxon>
        <taxon>Pezizomycotina</taxon>
        <taxon>Sordariomycetes</taxon>
        <taxon>Xylariomycetidae</taxon>
        <taxon>Amphisphaeriales</taxon>
        <taxon>Pseudomassariaceae</taxon>
        <taxon>Pseudomassariella</taxon>
    </lineage>
</organism>
<feature type="compositionally biased region" description="Basic and acidic residues" evidence="5">
    <location>
        <begin position="203"/>
        <end position="214"/>
    </location>
</feature>
<dbReference type="RefSeq" id="XP_040721404.1">
    <property type="nucleotide sequence ID" value="XM_040857892.1"/>
</dbReference>
<feature type="compositionally biased region" description="Gly residues" evidence="5">
    <location>
        <begin position="1"/>
        <end position="24"/>
    </location>
</feature>
<accession>A0A1Y2EJR7</accession>
<comment type="caution">
    <text evidence="6">The sequence shown here is derived from an EMBL/GenBank/DDBJ whole genome shotgun (WGS) entry which is preliminary data.</text>
</comment>
<dbReference type="Pfam" id="PF05132">
    <property type="entry name" value="RNA_pol_Rpc4"/>
    <property type="match status" value="1"/>
</dbReference>
<keyword evidence="3" id="KW-0804">Transcription</keyword>
<evidence type="ECO:0000256" key="3">
    <source>
        <dbReference type="ARBA" id="ARBA00023163"/>
    </source>
</evidence>